<sequence length="359" mass="41428">MIVPVFEVSSLLPRSFMQRLLNQHPLENAIIELNNLLASMPVRSISAADINSIERKYNLTLLDTFTLNLEEFYTVYLNYALQDRRLSEEASADLSHLQILLQLPPQTIKLLQERIGEVIYRQSIEEVINDGVVTSEEHQFLQRLQQTLSLPSDLANKISEDVYGQYLSRLIEKLSADARITPEDERQIEQISKNLGVKPDQSTKQSLARYKLYWTLENTDLPVIDISFPLQKLESCHFYSDDMQWFEERATARRTNVDDHYINHKTLDEIDLQVNSTTRQTRFDLLKRIDVGQIYLTNKRILIVGRLKTTSIKLNTINKVIAYRQGIEVGKLTGKSPLLLLKRDADVAAIICRRLLTQA</sequence>
<name>A0A1I2FBZ7_9BACT</name>
<dbReference type="STRING" id="662367.SAMN05216167_12545"/>
<gene>
    <name evidence="1" type="ORF">SAMN05216167_12545</name>
</gene>
<evidence type="ECO:0000313" key="1">
    <source>
        <dbReference type="EMBL" id="SFF03004.1"/>
    </source>
</evidence>
<dbReference type="Pfam" id="PF16940">
    <property type="entry name" value="Tic110"/>
    <property type="match status" value="1"/>
</dbReference>
<accession>A0A1I2FBZ7</accession>
<reference evidence="1 2" key="1">
    <citation type="submission" date="2016-10" db="EMBL/GenBank/DDBJ databases">
        <authorList>
            <person name="de Groot N.N."/>
        </authorList>
    </citation>
    <scope>NUCLEOTIDE SEQUENCE [LARGE SCALE GENOMIC DNA]</scope>
    <source>
        <strain evidence="1 2">DSM 26130</strain>
    </source>
</reference>
<evidence type="ECO:0000313" key="2">
    <source>
        <dbReference type="Proteomes" id="UP000198598"/>
    </source>
</evidence>
<keyword evidence="2" id="KW-1185">Reference proteome</keyword>
<dbReference type="InterPro" id="IPR031610">
    <property type="entry name" value="TIC110"/>
</dbReference>
<dbReference type="EMBL" id="FOLQ01000025">
    <property type="protein sequence ID" value="SFF03004.1"/>
    <property type="molecule type" value="Genomic_DNA"/>
</dbReference>
<proteinExistence type="predicted"/>
<dbReference type="Proteomes" id="UP000198598">
    <property type="component" value="Unassembled WGS sequence"/>
</dbReference>
<protein>
    <submittedName>
        <fullName evidence="1">Envelope transporter</fullName>
    </submittedName>
</protein>
<organism evidence="1 2">
    <name type="scientific">Spirosoma endophyticum</name>
    <dbReference type="NCBI Taxonomy" id="662367"/>
    <lineage>
        <taxon>Bacteria</taxon>
        <taxon>Pseudomonadati</taxon>
        <taxon>Bacteroidota</taxon>
        <taxon>Cytophagia</taxon>
        <taxon>Cytophagales</taxon>
        <taxon>Cytophagaceae</taxon>
        <taxon>Spirosoma</taxon>
    </lineage>
</organism>
<dbReference type="AlphaFoldDB" id="A0A1I2FBZ7"/>
<dbReference type="RefSeq" id="WP_093833734.1">
    <property type="nucleotide sequence ID" value="NZ_FOLQ01000025.1"/>
</dbReference>